<dbReference type="SUPFAM" id="SSF90123">
    <property type="entry name" value="ABC transporter transmembrane region"/>
    <property type="match status" value="1"/>
</dbReference>
<keyword evidence="5 7" id="KW-1133">Transmembrane helix</keyword>
<keyword evidence="6 7" id="KW-0472">Membrane</keyword>
<protein>
    <submittedName>
        <fullName evidence="10">ABC transporter ATP-binding protein</fullName>
    </submittedName>
</protein>
<dbReference type="InterPro" id="IPR039421">
    <property type="entry name" value="Type_1_exporter"/>
</dbReference>
<sequence>MKGNDNASPELTGLWQLLSTHKPNNKSFLYMTLLIIVATGLELVIPLYSRHLVDNINQLGFDYVVILGLVFVVVIAAISEGALAWYGARMGEHTNLSLRYSLIGRLVNTKQAILNNEHSAELSARIMNDSASVKSILAEDLIGLISGVISLIAVIVVMFLLDWRLTLVLLACIAIGALVITPLALSMRGIGKAMQDAEADLFTYVSECFKSGKMIRAHNAKQSVLNRSKGLLNNSFHHAMREARVVSMINPISNLVLMMSMVAILAFSAHWIAQGSMTLGTVTAFLMYLFGLAFPLISLGMFFSNLQKAAGAAVRLNEINQYEMESEGGNLELKKLSSIRLNKLKFEADGKLILTDINLAFSAAGLTVILGESGSGKSTLIQQLLGFYHETQSNILVNELPFTDYQLNSVRGNMAWVDQEPRLFHASIRENLLLGLTTVPSDEEIMACIEQVGLLSWFNKINGDLDILVSEQQQLFSGGEKQRFAIARALLRKPQLLVLDEPSSALDKDNEASIMSLLRHMSANIHVVMVTHNKQLISPSDHVVTLENGRISKTCQRVA</sequence>
<comment type="caution">
    <text evidence="10">The sequence shown here is derived from an EMBL/GenBank/DDBJ whole genome shotgun (WGS) entry which is preliminary data.</text>
</comment>
<gene>
    <name evidence="10" type="ORF">GCM10017161_32280</name>
</gene>
<evidence type="ECO:0000313" key="11">
    <source>
        <dbReference type="Proteomes" id="UP000623842"/>
    </source>
</evidence>
<organism evidence="10 11">
    <name type="scientific">Thalassotalea marina</name>
    <dbReference type="NCBI Taxonomy" id="1673741"/>
    <lineage>
        <taxon>Bacteria</taxon>
        <taxon>Pseudomonadati</taxon>
        <taxon>Pseudomonadota</taxon>
        <taxon>Gammaproteobacteria</taxon>
        <taxon>Alteromonadales</taxon>
        <taxon>Colwelliaceae</taxon>
        <taxon>Thalassotalea</taxon>
    </lineage>
</organism>
<dbReference type="PROSITE" id="PS50929">
    <property type="entry name" value="ABC_TM1F"/>
    <property type="match status" value="1"/>
</dbReference>
<evidence type="ECO:0000256" key="6">
    <source>
        <dbReference type="ARBA" id="ARBA00023136"/>
    </source>
</evidence>
<feature type="domain" description="ABC transmembrane type-1" evidence="9">
    <location>
        <begin position="31"/>
        <end position="308"/>
    </location>
</feature>
<feature type="transmembrane region" description="Helical" evidence="7">
    <location>
        <begin position="63"/>
        <end position="86"/>
    </location>
</feature>
<dbReference type="InterPro" id="IPR017871">
    <property type="entry name" value="ABC_transporter-like_CS"/>
</dbReference>
<dbReference type="InterPro" id="IPR011527">
    <property type="entry name" value="ABC1_TM_dom"/>
</dbReference>
<evidence type="ECO:0000256" key="4">
    <source>
        <dbReference type="ARBA" id="ARBA00022840"/>
    </source>
</evidence>
<keyword evidence="2 7" id="KW-0812">Transmembrane</keyword>
<dbReference type="CDD" id="cd18551">
    <property type="entry name" value="ABC_6TM_LmrA_like"/>
    <property type="match status" value="1"/>
</dbReference>
<evidence type="ECO:0000256" key="3">
    <source>
        <dbReference type="ARBA" id="ARBA00022741"/>
    </source>
</evidence>
<dbReference type="InterPro" id="IPR036640">
    <property type="entry name" value="ABC1_TM_sf"/>
</dbReference>
<dbReference type="SMART" id="SM00382">
    <property type="entry name" value="AAA"/>
    <property type="match status" value="1"/>
</dbReference>
<comment type="subcellular location">
    <subcellularLocation>
        <location evidence="1">Cell membrane</location>
        <topology evidence="1">Multi-pass membrane protein</topology>
    </subcellularLocation>
</comment>
<feature type="domain" description="ABC transporter" evidence="8">
    <location>
        <begin position="339"/>
        <end position="559"/>
    </location>
</feature>
<dbReference type="InterPro" id="IPR003439">
    <property type="entry name" value="ABC_transporter-like_ATP-bd"/>
</dbReference>
<feature type="transmembrane region" description="Helical" evidence="7">
    <location>
        <begin position="28"/>
        <end position="48"/>
    </location>
</feature>
<dbReference type="InterPro" id="IPR003593">
    <property type="entry name" value="AAA+_ATPase"/>
</dbReference>
<keyword evidence="4 10" id="KW-0067">ATP-binding</keyword>
<dbReference type="PROSITE" id="PS00211">
    <property type="entry name" value="ABC_TRANSPORTER_1"/>
    <property type="match status" value="1"/>
</dbReference>
<dbReference type="AlphaFoldDB" id="A0A919BP16"/>
<feature type="transmembrane region" description="Helical" evidence="7">
    <location>
        <begin position="254"/>
        <end position="273"/>
    </location>
</feature>
<dbReference type="Gene3D" id="1.20.1560.10">
    <property type="entry name" value="ABC transporter type 1, transmembrane domain"/>
    <property type="match status" value="1"/>
</dbReference>
<dbReference type="RefSeq" id="WP_189772763.1">
    <property type="nucleotide sequence ID" value="NZ_BNCK01000008.1"/>
</dbReference>
<dbReference type="Gene3D" id="3.40.50.300">
    <property type="entry name" value="P-loop containing nucleotide triphosphate hydrolases"/>
    <property type="match status" value="1"/>
</dbReference>
<dbReference type="GO" id="GO:0005524">
    <property type="term" value="F:ATP binding"/>
    <property type="evidence" value="ECO:0007669"/>
    <property type="project" value="UniProtKB-KW"/>
</dbReference>
<evidence type="ECO:0000259" key="8">
    <source>
        <dbReference type="PROSITE" id="PS50893"/>
    </source>
</evidence>
<dbReference type="GO" id="GO:0016887">
    <property type="term" value="F:ATP hydrolysis activity"/>
    <property type="evidence" value="ECO:0007669"/>
    <property type="project" value="InterPro"/>
</dbReference>
<evidence type="ECO:0000256" key="5">
    <source>
        <dbReference type="ARBA" id="ARBA00022989"/>
    </source>
</evidence>
<dbReference type="CDD" id="cd03228">
    <property type="entry name" value="ABCC_MRP_Like"/>
    <property type="match status" value="1"/>
</dbReference>
<proteinExistence type="predicted"/>
<evidence type="ECO:0000256" key="7">
    <source>
        <dbReference type="SAM" id="Phobius"/>
    </source>
</evidence>
<evidence type="ECO:0000313" key="10">
    <source>
        <dbReference type="EMBL" id="GHG01182.1"/>
    </source>
</evidence>
<dbReference type="GO" id="GO:0005886">
    <property type="term" value="C:plasma membrane"/>
    <property type="evidence" value="ECO:0007669"/>
    <property type="project" value="UniProtKB-SubCell"/>
</dbReference>
<keyword evidence="11" id="KW-1185">Reference proteome</keyword>
<accession>A0A919BP16</accession>
<feature type="transmembrane region" description="Helical" evidence="7">
    <location>
        <begin position="167"/>
        <end position="185"/>
    </location>
</feature>
<dbReference type="SUPFAM" id="SSF52540">
    <property type="entry name" value="P-loop containing nucleoside triphosphate hydrolases"/>
    <property type="match status" value="1"/>
</dbReference>
<reference evidence="10" key="1">
    <citation type="journal article" date="2014" name="Int. J. Syst. Evol. Microbiol.">
        <title>Complete genome sequence of Corynebacterium casei LMG S-19264T (=DSM 44701T), isolated from a smear-ripened cheese.</title>
        <authorList>
            <consortium name="US DOE Joint Genome Institute (JGI-PGF)"/>
            <person name="Walter F."/>
            <person name="Albersmeier A."/>
            <person name="Kalinowski J."/>
            <person name="Ruckert C."/>
        </authorList>
    </citation>
    <scope>NUCLEOTIDE SEQUENCE</scope>
    <source>
        <strain evidence="10">KCTC 42731</strain>
    </source>
</reference>
<evidence type="ECO:0000256" key="2">
    <source>
        <dbReference type="ARBA" id="ARBA00022692"/>
    </source>
</evidence>
<dbReference type="PANTHER" id="PTHR43394:SF1">
    <property type="entry name" value="ATP-BINDING CASSETTE SUB-FAMILY B MEMBER 10, MITOCHONDRIAL"/>
    <property type="match status" value="1"/>
</dbReference>
<keyword evidence="3" id="KW-0547">Nucleotide-binding</keyword>
<dbReference type="Pfam" id="PF00664">
    <property type="entry name" value="ABC_membrane"/>
    <property type="match status" value="1"/>
</dbReference>
<reference evidence="10" key="2">
    <citation type="submission" date="2020-09" db="EMBL/GenBank/DDBJ databases">
        <authorList>
            <person name="Sun Q."/>
            <person name="Kim S."/>
        </authorList>
    </citation>
    <scope>NUCLEOTIDE SEQUENCE</scope>
    <source>
        <strain evidence="10">KCTC 42731</strain>
    </source>
</reference>
<dbReference type="PROSITE" id="PS50893">
    <property type="entry name" value="ABC_TRANSPORTER_2"/>
    <property type="match status" value="1"/>
</dbReference>
<name>A0A919BP16_9GAMM</name>
<dbReference type="Proteomes" id="UP000623842">
    <property type="component" value="Unassembled WGS sequence"/>
</dbReference>
<evidence type="ECO:0000256" key="1">
    <source>
        <dbReference type="ARBA" id="ARBA00004651"/>
    </source>
</evidence>
<evidence type="ECO:0000259" key="9">
    <source>
        <dbReference type="PROSITE" id="PS50929"/>
    </source>
</evidence>
<dbReference type="Pfam" id="PF00005">
    <property type="entry name" value="ABC_tran"/>
    <property type="match status" value="1"/>
</dbReference>
<dbReference type="PANTHER" id="PTHR43394">
    <property type="entry name" value="ATP-DEPENDENT PERMEASE MDL1, MITOCHONDRIAL"/>
    <property type="match status" value="1"/>
</dbReference>
<dbReference type="GO" id="GO:0015421">
    <property type="term" value="F:ABC-type oligopeptide transporter activity"/>
    <property type="evidence" value="ECO:0007669"/>
    <property type="project" value="TreeGrafter"/>
</dbReference>
<feature type="transmembrane region" description="Helical" evidence="7">
    <location>
        <begin position="141"/>
        <end position="161"/>
    </location>
</feature>
<dbReference type="InterPro" id="IPR027417">
    <property type="entry name" value="P-loop_NTPase"/>
</dbReference>
<dbReference type="EMBL" id="BNCK01000008">
    <property type="protein sequence ID" value="GHG01182.1"/>
    <property type="molecule type" value="Genomic_DNA"/>
</dbReference>
<feature type="transmembrane region" description="Helical" evidence="7">
    <location>
        <begin position="285"/>
        <end position="306"/>
    </location>
</feature>